<evidence type="ECO:0000256" key="1">
    <source>
        <dbReference type="SAM" id="MobiDB-lite"/>
    </source>
</evidence>
<feature type="compositionally biased region" description="Polar residues" evidence="1">
    <location>
        <begin position="21"/>
        <end position="31"/>
    </location>
</feature>
<dbReference type="Proteomes" id="UP001207654">
    <property type="component" value="Unassembled WGS sequence"/>
</dbReference>
<comment type="caution">
    <text evidence="2">The sequence shown here is derived from an EMBL/GenBank/DDBJ whole genome shotgun (WGS) entry which is preliminary data.</text>
</comment>
<reference evidence="2 3" key="1">
    <citation type="submission" date="2022-11" db="EMBL/GenBank/DDBJ databases">
        <title>Minimal conservation of predation-associated metabolite biosynthetic gene clusters underscores biosynthetic potential of Myxococcota including descriptions for ten novel species: Archangium lansinium sp. nov., Myxococcus landrumus sp. nov., Nannocystis bai.</title>
        <authorList>
            <person name="Ahearne A."/>
            <person name="Stevens C."/>
            <person name="Phillips K."/>
        </authorList>
    </citation>
    <scope>NUCLEOTIDE SEQUENCE [LARGE SCALE GENOMIC DNA]</scope>
    <source>
        <strain evidence="2 3">MIWBW</strain>
    </source>
</reference>
<dbReference type="RefSeq" id="WP_267537624.1">
    <property type="nucleotide sequence ID" value="NZ_JAPNKA010000001.1"/>
</dbReference>
<gene>
    <name evidence="2" type="ORF">OV287_30820</name>
</gene>
<feature type="region of interest" description="Disordered" evidence="1">
    <location>
        <begin position="1"/>
        <end position="37"/>
    </location>
</feature>
<feature type="compositionally biased region" description="Polar residues" evidence="1">
    <location>
        <begin position="1"/>
        <end position="11"/>
    </location>
</feature>
<keyword evidence="3" id="KW-1185">Reference proteome</keyword>
<organism evidence="2 3">
    <name type="scientific">Archangium lansingense</name>
    <dbReference type="NCBI Taxonomy" id="2995310"/>
    <lineage>
        <taxon>Bacteria</taxon>
        <taxon>Pseudomonadati</taxon>
        <taxon>Myxococcota</taxon>
        <taxon>Myxococcia</taxon>
        <taxon>Myxococcales</taxon>
        <taxon>Cystobacterineae</taxon>
        <taxon>Archangiaceae</taxon>
        <taxon>Archangium</taxon>
    </lineage>
</organism>
<dbReference type="EMBL" id="JAPNKA010000001">
    <property type="protein sequence ID" value="MCY1078864.1"/>
    <property type="molecule type" value="Genomic_DNA"/>
</dbReference>
<sequence length="227" mass="24817">MQLERISSQLDSGRGRDEKSSAQLREQQTRLTRAVDEKDRELRESVLRQEKLLSMARTQANALEAVGNERKLLRFIVGGGVGLRRLENVQLGSAGGGAAPEAAAGNTDALQVDVLGGLAFLPVDFNSRDRRQTLSLGGMVGLGGNGFPANFYAGLTLKVWILYLNAGLNFRREEAWRHGPPTQPQFWQGAWTPTVFTALALDSEALLEIQRVVPSKPSPEGLQVDPR</sequence>
<evidence type="ECO:0000313" key="2">
    <source>
        <dbReference type="EMBL" id="MCY1078864.1"/>
    </source>
</evidence>
<evidence type="ECO:0000313" key="3">
    <source>
        <dbReference type="Proteomes" id="UP001207654"/>
    </source>
</evidence>
<proteinExistence type="predicted"/>
<accession>A0ABT4AD74</accession>
<protein>
    <submittedName>
        <fullName evidence="2">Uncharacterized protein</fullName>
    </submittedName>
</protein>
<name>A0ABT4AD74_9BACT</name>